<evidence type="ECO:0000256" key="3">
    <source>
        <dbReference type="ARBA" id="ARBA00022538"/>
    </source>
</evidence>
<protein>
    <submittedName>
        <fullName evidence="10">ATPase, K+ transporting, A subunit</fullName>
    </submittedName>
</protein>
<dbReference type="Pfam" id="PF03814">
    <property type="entry name" value="KdpA"/>
    <property type="match status" value="1"/>
</dbReference>
<sequence length="156" mass="17276">MFAETPNRVTCFGAPIERLLYRLGGIRADEEMSWKRYALAMLLFNLLGLLALYLLQRVQQWLPLNTQHLGAVAPGSAMNTAISFASNTNWQGYAGETTMSYLTDMLGLTVQNFLSAATGIAVLLAVIRGFIRRNAATVGNFWVDLTRSTLYVLLPL</sequence>
<proteinExistence type="predicted"/>
<evidence type="ECO:0000256" key="7">
    <source>
        <dbReference type="ARBA" id="ARBA00023065"/>
    </source>
</evidence>
<reference evidence="10" key="2">
    <citation type="journal article" date="2014" name="ISME J.">
        <title>Microbial stratification in low pH oxic and suboxic macroscopic growths along an acid mine drainage.</title>
        <authorList>
            <person name="Mendez-Garcia C."/>
            <person name="Mesa V."/>
            <person name="Sprenger R.R."/>
            <person name="Richter M."/>
            <person name="Diez M.S."/>
            <person name="Solano J."/>
            <person name="Bargiela R."/>
            <person name="Golyshina O.V."/>
            <person name="Manteca A."/>
            <person name="Ramos J.L."/>
            <person name="Gallego J.R."/>
            <person name="Llorente I."/>
            <person name="Martins Dos Santos V.A."/>
            <person name="Jensen O.N."/>
            <person name="Pelaez A.I."/>
            <person name="Sanchez J."/>
            <person name="Ferrer M."/>
        </authorList>
    </citation>
    <scope>NUCLEOTIDE SEQUENCE</scope>
</reference>
<feature type="transmembrane region" description="Helical" evidence="9">
    <location>
        <begin position="113"/>
        <end position="131"/>
    </location>
</feature>
<evidence type="ECO:0000256" key="6">
    <source>
        <dbReference type="ARBA" id="ARBA00022989"/>
    </source>
</evidence>
<dbReference type="InterPro" id="IPR004623">
    <property type="entry name" value="KdpA"/>
</dbReference>
<keyword evidence="2" id="KW-1003">Cell membrane</keyword>
<keyword evidence="7" id="KW-0406">Ion transport</keyword>
<accession>T1BI99</accession>
<evidence type="ECO:0000256" key="2">
    <source>
        <dbReference type="ARBA" id="ARBA00022475"/>
    </source>
</evidence>
<evidence type="ECO:0000313" key="10">
    <source>
        <dbReference type="EMBL" id="EQD72676.1"/>
    </source>
</evidence>
<dbReference type="PANTHER" id="PTHR30607">
    <property type="entry name" value="POTASSIUM-TRANSPORTING ATPASE A CHAIN"/>
    <property type="match status" value="1"/>
</dbReference>
<evidence type="ECO:0000256" key="5">
    <source>
        <dbReference type="ARBA" id="ARBA00022958"/>
    </source>
</evidence>
<organism evidence="10">
    <name type="scientific">mine drainage metagenome</name>
    <dbReference type="NCBI Taxonomy" id="410659"/>
    <lineage>
        <taxon>unclassified sequences</taxon>
        <taxon>metagenomes</taxon>
        <taxon>ecological metagenomes</taxon>
    </lineage>
</organism>
<gene>
    <name evidence="10" type="ORF">B1A_05334</name>
</gene>
<keyword evidence="3" id="KW-0633">Potassium transport</keyword>
<evidence type="ECO:0000256" key="1">
    <source>
        <dbReference type="ARBA" id="ARBA00022448"/>
    </source>
</evidence>
<dbReference type="EMBL" id="AUZX01003884">
    <property type="protein sequence ID" value="EQD72676.1"/>
    <property type="molecule type" value="Genomic_DNA"/>
</dbReference>
<evidence type="ECO:0000256" key="9">
    <source>
        <dbReference type="SAM" id="Phobius"/>
    </source>
</evidence>
<keyword evidence="4 9" id="KW-0812">Transmembrane</keyword>
<evidence type="ECO:0000256" key="4">
    <source>
        <dbReference type="ARBA" id="ARBA00022692"/>
    </source>
</evidence>
<dbReference type="GO" id="GO:0005886">
    <property type="term" value="C:plasma membrane"/>
    <property type="evidence" value="ECO:0007669"/>
    <property type="project" value="TreeGrafter"/>
</dbReference>
<keyword evidence="6 9" id="KW-1133">Transmembrane helix</keyword>
<keyword evidence="1" id="KW-0813">Transport</keyword>
<keyword evidence="8 9" id="KW-0472">Membrane</keyword>
<dbReference type="AlphaFoldDB" id="T1BI99"/>
<evidence type="ECO:0000256" key="8">
    <source>
        <dbReference type="ARBA" id="ARBA00023136"/>
    </source>
</evidence>
<dbReference type="PANTHER" id="PTHR30607:SF2">
    <property type="entry name" value="POTASSIUM-TRANSPORTING ATPASE POTASSIUM-BINDING SUBUNIT"/>
    <property type="match status" value="1"/>
</dbReference>
<keyword evidence="5" id="KW-0630">Potassium</keyword>
<reference evidence="10" key="1">
    <citation type="submission" date="2013-08" db="EMBL/GenBank/DDBJ databases">
        <authorList>
            <person name="Mendez C."/>
            <person name="Richter M."/>
            <person name="Ferrer M."/>
            <person name="Sanchez J."/>
        </authorList>
    </citation>
    <scope>NUCLEOTIDE SEQUENCE</scope>
</reference>
<name>T1BI99_9ZZZZ</name>
<dbReference type="GO" id="GO:0008556">
    <property type="term" value="F:P-type potassium transmembrane transporter activity"/>
    <property type="evidence" value="ECO:0007669"/>
    <property type="project" value="InterPro"/>
</dbReference>
<feature type="transmembrane region" description="Helical" evidence="9">
    <location>
        <begin position="37"/>
        <end position="55"/>
    </location>
</feature>
<feature type="non-terminal residue" evidence="10">
    <location>
        <position position="156"/>
    </location>
</feature>
<comment type="caution">
    <text evidence="10">The sequence shown here is derived from an EMBL/GenBank/DDBJ whole genome shotgun (WGS) entry which is preliminary data.</text>
</comment>